<dbReference type="RefSeq" id="WP_263844487.1">
    <property type="nucleotide sequence ID" value="NZ_JALIEB010000007.1"/>
</dbReference>
<dbReference type="Proteomes" id="UP001208690">
    <property type="component" value="Unassembled WGS sequence"/>
</dbReference>
<reference evidence="3 4" key="1">
    <citation type="submission" date="2022-04" db="EMBL/GenBank/DDBJ databases">
        <title>Roseobacter sp. WL0113 is a bacterium isolated from neritic sediment.</title>
        <authorList>
            <person name="Wang L."/>
            <person name="He W."/>
            <person name="Zhang D.-F."/>
        </authorList>
    </citation>
    <scope>NUCLEOTIDE SEQUENCE [LARGE SCALE GENOMIC DNA]</scope>
    <source>
        <strain evidence="3 4">WL0113</strain>
    </source>
</reference>
<keyword evidence="4" id="KW-1185">Reference proteome</keyword>
<sequence>MTHKVTILGAGIVGLCTALSLAERGIATRVIDRRAPGRETSYGNAGVISPWSVIPQAMPGIWRQIPHLMFGAARPLSVHPKVWPRMIPWGLRFLWQGSEARVRASADAMELLCGPSIELYRRHLAGTKGAHLITDSLYVHAFRDGSRATLDSLDYAIRREKGAEIELIGADHLRRIEPALTRDFAAAILVGGQARARSPGQICDLLAEKAKGLGVEFVTDSAQRIERDGQGWSVIGRTGRYTSEKVVVALGVWSASLLTPLGLRLPLMAERGYHLEFSEPGVEVNNSVLDVDAKLVASSMTGGLRLAGQAEFAPIDAPVDPRKQRLLERLGRAMFPELNTTPAQLWMGRRPSFPDSRPALGAIAGLDGLYANFGHSHYGLMMAPKSGEILADVVGNRPLNVDLAPFSVHRFA</sequence>
<evidence type="ECO:0000259" key="2">
    <source>
        <dbReference type="Pfam" id="PF01266"/>
    </source>
</evidence>
<evidence type="ECO:0000313" key="4">
    <source>
        <dbReference type="Proteomes" id="UP001208690"/>
    </source>
</evidence>
<keyword evidence="1" id="KW-0560">Oxidoreductase</keyword>
<dbReference type="PANTHER" id="PTHR13847:SF289">
    <property type="entry name" value="GLYCINE OXIDASE"/>
    <property type="match status" value="1"/>
</dbReference>
<dbReference type="Gene3D" id="3.50.50.60">
    <property type="entry name" value="FAD/NAD(P)-binding domain"/>
    <property type="match status" value="2"/>
</dbReference>
<accession>A0ABT3BGC6</accession>
<protein>
    <submittedName>
        <fullName evidence="3">FAD-dependent oxidoreductase</fullName>
    </submittedName>
</protein>
<name>A0ABT3BGC6_9RHOB</name>
<feature type="domain" description="FAD dependent oxidoreductase" evidence="2">
    <location>
        <begin position="4"/>
        <end position="392"/>
    </location>
</feature>
<evidence type="ECO:0000256" key="1">
    <source>
        <dbReference type="ARBA" id="ARBA00023002"/>
    </source>
</evidence>
<dbReference type="InterPro" id="IPR036188">
    <property type="entry name" value="FAD/NAD-bd_sf"/>
</dbReference>
<comment type="caution">
    <text evidence="3">The sequence shown here is derived from an EMBL/GenBank/DDBJ whole genome shotgun (WGS) entry which is preliminary data.</text>
</comment>
<dbReference type="EMBL" id="JALIEB010000007">
    <property type="protein sequence ID" value="MCV3272159.1"/>
    <property type="molecule type" value="Genomic_DNA"/>
</dbReference>
<dbReference type="Gene3D" id="3.30.9.10">
    <property type="entry name" value="D-Amino Acid Oxidase, subunit A, domain 2"/>
    <property type="match status" value="1"/>
</dbReference>
<organism evidence="3 4">
    <name type="scientific">Roseobacter sinensis</name>
    <dbReference type="NCBI Taxonomy" id="2931391"/>
    <lineage>
        <taxon>Bacteria</taxon>
        <taxon>Pseudomonadati</taxon>
        <taxon>Pseudomonadota</taxon>
        <taxon>Alphaproteobacteria</taxon>
        <taxon>Rhodobacterales</taxon>
        <taxon>Roseobacteraceae</taxon>
        <taxon>Roseobacter</taxon>
    </lineage>
</organism>
<dbReference type="PANTHER" id="PTHR13847">
    <property type="entry name" value="SARCOSINE DEHYDROGENASE-RELATED"/>
    <property type="match status" value="1"/>
</dbReference>
<gene>
    <name evidence="3" type="ORF">MUB52_12045</name>
</gene>
<dbReference type="InterPro" id="IPR006076">
    <property type="entry name" value="FAD-dep_OxRdtase"/>
</dbReference>
<evidence type="ECO:0000313" key="3">
    <source>
        <dbReference type="EMBL" id="MCV3272159.1"/>
    </source>
</evidence>
<dbReference type="Pfam" id="PF01266">
    <property type="entry name" value="DAO"/>
    <property type="match status" value="1"/>
</dbReference>
<dbReference type="SUPFAM" id="SSF54373">
    <property type="entry name" value="FAD-linked reductases, C-terminal domain"/>
    <property type="match status" value="1"/>
</dbReference>
<proteinExistence type="predicted"/>
<dbReference type="SUPFAM" id="SSF51905">
    <property type="entry name" value="FAD/NAD(P)-binding domain"/>
    <property type="match status" value="1"/>
</dbReference>